<evidence type="ECO:0000313" key="1">
    <source>
        <dbReference type="EMBL" id="RGD76482.1"/>
    </source>
</evidence>
<accession>A0A3E3E4H4</accession>
<dbReference type="AlphaFoldDB" id="A0A3E3E4H4"/>
<gene>
    <name evidence="1" type="ORF">DXC78_06370</name>
</gene>
<evidence type="ECO:0000313" key="2">
    <source>
        <dbReference type="Proteomes" id="UP000260721"/>
    </source>
</evidence>
<protein>
    <submittedName>
        <fullName evidence="1">Uncharacterized protein</fullName>
    </submittedName>
</protein>
<organism evidence="1 2">
    <name type="scientific">Faecalicoccus pleomorphus</name>
    <dbReference type="NCBI Taxonomy" id="1323"/>
    <lineage>
        <taxon>Bacteria</taxon>
        <taxon>Bacillati</taxon>
        <taxon>Bacillota</taxon>
        <taxon>Erysipelotrichia</taxon>
        <taxon>Erysipelotrichales</taxon>
        <taxon>Erysipelotrichaceae</taxon>
        <taxon>Faecalicoccus</taxon>
    </lineage>
</organism>
<reference evidence="1 2" key="1">
    <citation type="submission" date="2018-08" db="EMBL/GenBank/DDBJ databases">
        <title>A genome reference for cultivated species of the human gut microbiota.</title>
        <authorList>
            <person name="Zou Y."/>
            <person name="Xue W."/>
            <person name="Luo G."/>
        </authorList>
    </citation>
    <scope>NUCLEOTIDE SEQUENCE [LARGE SCALE GENOMIC DNA]</scope>
    <source>
        <strain evidence="1 2">TF08-11</strain>
    </source>
</reference>
<dbReference type="Proteomes" id="UP000260721">
    <property type="component" value="Unassembled WGS sequence"/>
</dbReference>
<dbReference type="RefSeq" id="WP_117446251.1">
    <property type="nucleotide sequence ID" value="NZ_JADNBU010000026.1"/>
</dbReference>
<proteinExistence type="predicted"/>
<sequence>MITLENNIIKSEDLSCNVASIQKIELKIVPVKKPASKTVFNSLANALSQSMSNGDEPVQIILRITCDDQSIKDLVWNKEPYIRNNLDYHKAIKEARALQEQVQKSIS</sequence>
<name>A0A3E3E4H4_9FIRM</name>
<comment type="caution">
    <text evidence="1">The sequence shown here is derived from an EMBL/GenBank/DDBJ whole genome shotgun (WGS) entry which is preliminary data.</text>
</comment>
<dbReference type="EMBL" id="QUSK01000012">
    <property type="protein sequence ID" value="RGD76482.1"/>
    <property type="molecule type" value="Genomic_DNA"/>
</dbReference>